<comment type="caution">
    <text evidence="1">The sequence shown here is derived from an EMBL/GenBank/DDBJ whole genome shotgun (WGS) entry which is preliminary data.</text>
</comment>
<protein>
    <submittedName>
        <fullName evidence="1">Uncharacterized protein</fullName>
    </submittedName>
</protein>
<proteinExistence type="predicted"/>
<sequence length="33" mass="3684">MTLFNQIDPAQIRLSVLGKSSGPRPGLSPHFYR</sequence>
<evidence type="ECO:0000313" key="2">
    <source>
        <dbReference type="Proteomes" id="UP000188268"/>
    </source>
</evidence>
<dbReference type="Proteomes" id="UP000188268">
    <property type="component" value="Unassembled WGS sequence"/>
</dbReference>
<gene>
    <name evidence="1" type="ORF">CCACVL1_05392</name>
</gene>
<dbReference type="AlphaFoldDB" id="A0A1R3JL08"/>
<organism evidence="1 2">
    <name type="scientific">Corchorus capsularis</name>
    <name type="common">Jute</name>
    <dbReference type="NCBI Taxonomy" id="210143"/>
    <lineage>
        <taxon>Eukaryota</taxon>
        <taxon>Viridiplantae</taxon>
        <taxon>Streptophyta</taxon>
        <taxon>Embryophyta</taxon>
        <taxon>Tracheophyta</taxon>
        <taxon>Spermatophyta</taxon>
        <taxon>Magnoliopsida</taxon>
        <taxon>eudicotyledons</taxon>
        <taxon>Gunneridae</taxon>
        <taxon>Pentapetalae</taxon>
        <taxon>rosids</taxon>
        <taxon>malvids</taxon>
        <taxon>Malvales</taxon>
        <taxon>Malvaceae</taxon>
        <taxon>Grewioideae</taxon>
        <taxon>Apeibeae</taxon>
        <taxon>Corchorus</taxon>
    </lineage>
</organism>
<dbReference type="EMBL" id="AWWV01007645">
    <property type="protein sequence ID" value="OMO95504.1"/>
    <property type="molecule type" value="Genomic_DNA"/>
</dbReference>
<evidence type="ECO:0000313" key="1">
    <source>
        <dbReference type="EMBL" id="OMO95504.1"/>
    </source>
</evidence>
<keyword evidence="2" id="KW-1185">Reference proteome</keyword>
<reference evidence="1 2" key="1">
    <citation type="submission" date="2013-09" db="EMBL/GenBank/DDBJ databases">
        <title>Corchorus capsularis genome sequencing.</title>
        <authorList>
            <person name="Alam M."/>
            <person name="Haque M.S."/>
            <person name="Islam M.S."/>
            <person name="Emdad E.M."/>
            <person name="Islam M.M."/>
            <person name="Ahmed B."/>
            <person name="Halim A."/>
            <person name="Hossen Q.M.M."/>
            <person name="Hossain M.Z."/>
            <person name="Ahmed R."/>
            <person name="Khan M.M."/>
            <person name="Islam R."/>
            <person name="Rashid M.M."/>
            <person name="Khan S.A."/>
            <person name="Rahman M.S."/>
            <person name="Alam M."/>
        </authorList>
    </citation>
    <scope>NUCLEOTIDE SEQUENCE [LARGE SCALE GENOMIC DNA]</scope>
    <source>
        <strain evidence="2">cv. CVL-1</strain>
        <tissue evidence="1">Whole seedling</tissue>
    </source>
</reference>
<dbReference type="Gramene" id="OMO95504">
    <property type="protein sequence ID" value="OMO95504"/>
    <property type="gene ID" value="CCACVL1_05392"/>
</dbReference>
<name>A0A1R3JL08_COCAP</name>
<accession>A0A1R3JL08</accession>